<gene>
    <name evidence="2" type="ORF">FA13DRAFT_889369</name>
</gene>
<comment type="caution">
    <text evidence="2">The sequence shown here is derived from an EMBL/GenBank/DDBJ whole genome shotgun (WGS) entry which is preliminary data.</text>
</comment>
<evidence type="ECO:0000313" key="2">
    <source>
        <dbReference type="EMBL" id="TEB37128.1"/>
    </source>
</evidence>
<feature type="region of interest" description="Disordered" evidence="1">
    <location>
        <begin position="1"/>
        <end position="25"/>
    </location>
</feature>
<reference evidence="2 3" key="1">
    <citation type="journal article" date="2019" name="Nat. Ecol. Evol.">
        <title>Megaphylogeny resolves global patterns of mushroom evolution.</title>
        <authorList>
            <person name="Varga T."/>
            <person name="Krizsan K."/>
            <person name="Foldi C."/>
            <person name="Dima B."/>
            <person name="Sanchez-Garcia M."/>
            <person name="Sanchez-Ramirez S."/>
            <person name="Szollosi G.J."/>
            <person name="Szarkandi J.G."/>
            <person name="Papp V."/>
            <person name="Albert L."/>
            <person name="Andreopoulos W."/>
            <person name="Angelini C."/>
            <person name="Antonin V."/>
            <person name="Barry K.W."/>
            <person name="Bougher N.L."/>
            <person name="Buchanan P."/>
            <person name="Buyck B."/>
            <person name="Bense V."/>
            <person name="Catcheside P."/>
            <person name="Chovatia M."/>
            <person name="Cooper J."/>
            <person name="Damon W."/>
            <person name="Desjardin D."/>
            <person name="Finy P."/>
            <person name="Geml J."/>
            <person name="Haridas S."/>
            <person name="Hughes K."/>
            <person name="Justo A."/>
            <person name="Karasinski D."/>
            <person name="Kautmanova I."/>
            <person name="Kiss B."/>
            <person name="Kocsube S."/>
            <person name="Kotiranta H."/>
            <person name="LaButti K.M."/>
            <person name="Lechner B.E."/>
            <person name="Liimatainen K."/>
            <person name="Lipzen A."/>
            <person name="Lukacs Z."/>
            <person name="Mihaltcheva S."/>
            <person name="Morgado L.N."/>
            <person name="Niskanen T."/>
            <person name="Noordeloos M.E."/>
            <person name="Ohm R.A."/>
            <person name="Ortiz-Santana B."/>
            <person name="Ovrebo C."/>
            <person name="Racz N."/>
            <person name="Riley R."/>
            <person name="Savchenko A."/>
            <person name="Shiryaev A."/>
            <person name="Soop K."/>
            <person name="Spirin V."/>
            <person name="Szebenyi C."/>
            <person name="Tomsovsky M."/>
            <person name="Tulloss R.E."/>
            <person name="Uehling J."/>
            <person name="Grigoriev I.V."/>
            <person name="Vagvolgyi C."/>
            <person name="Papp T."/>
            <person name="Martin F.M."/>
            <person name="Miettinen O."/>
            <person name="Hibbett D.S."/>
            <person name="Nagy L.G."/>
        </authorList>
    </citation>
    <scope>NUCLEOTIDE SEQUENCE [LARGE SCALE GENOMIC DNA]</scope>
    <source>
        <strain evidence="2 3">FP101781</strain>
    </source>
</reference>
<dbReference type="AlphaFoldDB" id="A0A4Y7TTB3"/>
<organism evidence="2 3">
    <name type="scientific">Coprinellus micaceus</name>
    <name type="common">Glistening ink-cap mushroom</name>
    <name type="synonym">Coprinus micaceus</name>
    <dbReference type="NCBI Taxonomy" id="71717"/>
    <lineage>
        <taxon>Eukaryota</taxon>
        <taxon>Fungi</taxon>
        <taxon>Dikarya</taxon>
        <taxon>Basidiomycota</taxon>
        <taxon>Agaricomycotina</taxon>
        <taxon>Agaricomycetes</taxon>
        <taxon>Agaricomycetidae</taxon>
        <taxon>Agaricales</taxon>
        <taxon>Agaricineae</taxon>
        <taxon>Psathyrellaceae</taxon>
        <taxon>Coprinellus</taxon>
    </lineage>
</organism>
<protein>
    <submittedName>
        <fullName evidence="2">Uncharacterized protein</fullName>
    </submittedName>
</protein>
<keyword evidence="3" id="KW-1185">Reference proteome</keyword>
<accession>A0A4Y7TTB3</accession>
<dbReference type="Proteomes" id="UP000298030">
    <property type="component" value="Unassembled WGS sequence"/>
</dbReference>
<feature type="compositionally biased region" description="Basic and acidic residues" evidence="1">
    <location>
        <begin position="1"/>
        <end position="13"/>
    </location>
</feature>
<evidence type="ECO:0000256" key="1">
    <source>
        <dbReference type="SAM" id="MobiDB-lite"/>
    </source>
</evidence>
<evidence type="ECO:0000313" key="3">
    <source>
        <dbReference type="Proteomes" id="UP000298030"/>
    </source>
</evidence>
<sequence>MSHPRAADNDVGRRRGRRYSAPEGVQSRTHRCMGCRQMCSLRRRPSSCPLSTSIPGLLAPLISRRRPQPTYWRPRQESVHFHLRGSVRYGCPGIAFWAPLFMQSPVTKAVRSL</sequence>
<proteinExistence type="predicted"/>
<dbReference type="EMBL" id="QPFP01000004">
    <property type="protein sequence ID" value="TEB37128.1"/>
    <property type="molecule type" value="Genomic_DNA"/>
</dbReference>
<name>A0A4Y7TTB3_COPMI</name>